<evidence type="ECO:0000256" key="3">
    <source>
        <dbReference type="ARBA" id="ARBA00012891"/>
    </source>
</evidence>
<evidence type="ECO:0000256" key="1">
    <source>
        <dbReference type="ARBA" id="ARBA00000213"/>
    </source>
</evidence>
<dbReference type="SUPFAM" id="SSF56712">
    <property type="entry name" value="Prokaryotic type I DNA topoisomerase"/>
    <property type="match status" value="1"/>
</dbReference>
<dbReference type="InterPro" id="IPR013824">
    <property type="entry name" value="Topo_IA_cen_sub1"/>
</dbReference>
<accession>A0A0J9C068</accession>
<dbReference type="PATRIC" id="fig|742734.4.peg.3727"/>
<dbReference type="PROSITE" id="PS00396">
    <property type="entry name" value="TOPO_IA_1"/>
    <property type="match status" value="1"/>
</dbReference>
<comment type="caution">
    <text evidence="14">The sequence shown here is derived from an EMBL/GenBank/DDBJ whole genome shotgun (WGS) entry which is preliminary data.</text>
</comment>
<dbReference type="Pfam" id="PF01751">
    <property type="entry name" value="Toprim"/>
    <property type="match status" value="1"/>
</dbReference>
<dbReference type="SMART" id="SM00436">
    <property type="entry name" value="TOP1Bc"/>
    <property type="match status" value="1"/>
</dbReference>
<evidence type="ECO:0000256" key="4">
    <source>
        <dbReference type="ARBA" id="ARBA00023029"/>
    </source>
</evidence>
<feature type="region of interest" description="Disordered" evidence="11">
    <location>
        <begin position="486"/>
        <end position="512"/>
    </location>
</feature>
<dbReference type="InterPro" id="IPR003602">
    <property type="entry name" value="Topo_IA_DNA-bd_dom"/>
</dbReference>
<evidence type="ECO:0000256" key="9">
    <source>
        <dbReference type="ARBA" id="ARBA00032235"/>
    </source>
</evidence>
<comment type="catalytic activity">
    <reaction evidence="1">
        <text>ATP-independent breakage of single-stranded DNA, followed by passage and rejoining.</text>
        <dbReference type="EC" id="5.6.2.1"/>
    </reaction>
</comment>
<dbReference type="EC" id="5.6.2.1" evidence="3"/>
<evidence type="ECO:0000259" key="12">
    <source>
        <dbReference type="PROSITE" id="PS50880"/>
    </source>
</evidence>
<dbReference type="CDD" id="cd03362">
    <property type="entry name" value="TOPRIM_TopoIA_TopoIII"/>
    <property type="match status" value="1"/>
</dbReference>
<dbReference type="PRINTS" id="PR00417">
    <property type="entry name" value="PRTPISMRASEI"/>
</dbReference>
<dbReference type="InterPro" id="IPR000380">
    <property type="entry name" value="Topo_IA"/>
</dbReference>
<dbReference type="Gene3D" id="1.10.460.10">
    <property type="entry name" value="Topoisomerase I, domain 2"/>
    <property type="match status" value="1"/>
</dbReference>
<dbReference type="InterPro" id="IPR023406">
    <property type="entry name" value="Topo_IA_AS"/>
</dbReference>
<dbReference type="InterPro" id="IPR013826">
    <property type="entry name" value="Topo_IA_cen_sub3"/>
</dbReference>
<dbReference type="AlphaFoldDB" id="A0A0J9C068"/>
<dbReference type="GO" id="GO:0003677">
    <property type="term" value="F:DNA binding"/>
    <property type="evidence" value="ECO:0007669"/>
    <property type="project" value="UniProtKB-KW"/>
</dbReference>
<reference evidence="14 15" key="1">
    <citation type="submission" date="2011-04" db="EMBL/GenBank/DDBJ databases">
        <title>The Genome Sequence of Clostridium citroniae WAL-19142.</title>
        <authorList>
            <consortium name="The Broad Institute Genome Sequencing Platform"/>
            <person name="Earl A."/>
            <person name="Ward D."/>
            <person name="Feldgarden M."/>
            <person name="Gevers D."/>
            <person name="Warren Y.A."/>
            <person name="Tyrrell K.L."/>
            <person name="Citron D.M."/>
            <person name="Goldstein E.J."/>
            <person name="Daigneault M."/>
            <person name="Allen-Vercoe E."/>
            <person name="Young S.K."/>
            <person name="Zeng Q."/>
            <person name="Gargeya S."/>
            <person name="Fitzgerald M."/>
            <person name="Haas B."/>
            <person name="Abouelleil A."/>
            <person name="Alvarado L."/>
            <person name="Arachchi H.M."/>
            <person name="Berlin A."/>
            <person name="Brown A."/>
            <person name="Chapman S.B."/>
            <person name="Chen Z."/>
            <person name="Dunbar C."/>
            <person name="Freedman E."/>
            <person name="Gearin G."/>
            <person name="Gellesch M."/>
            <person name="Goldberg J."/>
            <person name="Griggs A."/>
            <person name="Gujja S."/>
            <person name="Heilman E.R."/>
            <person name="Heiman D."/>
            <person name="Howarth C."/>
            <person name="Larson L."/>
            <person name="Lui A."/>
            <person name="MacDonald P.J."/>
            <person name="Mehta T."/>
            <person name="Montmayeur A."/>
            <person name="Murphy C."/>
            <person name="Neiman D."/>
            <person name="Pearson M."/>
            <person name="Priest M."/>
            <person name="Roberts A."/>
            <person name="Saif S."/>
            <person name="Shea T."/>
            <person name="Shenoy N."/>
            <person name="Sisk P."/>
            <person name="Stolte C."/>
            <person name="Sykes S."/>
            <person name="White J."/>
            <person name="Yandava C."/>
            <person name="Wortman J."/>
            <person name="Nusbaum C."/>
            <person name="Birren B."/>
        </authorList>
    </citation>
    <scope>NUCLEOTIDE SEQUENCE [LARGE SCALE GENOMIC DNA]</scope>
    <source>
        <strain evidence="14 15">WAL-19142</strain>
    </source>
</reference>
<feature type="domain" description="Toprim" evidence="12">
    <location>
        <begin position="3"/>
        <end position="136"/>
    </location>
</feature>
<proteinExistence type="inferred from homology"/>
<dbReference type="GeneID" id="93166376"/>
<dbReference type="InterPro" id="IPR034144">
    <property type="entry name" value="TOPRIM_TopoIII"/>
</dbReference>
<evidence type="ECO:0000256" key="7">
    <source>
        <dbReference type="ARBA" id="ARBA00030003"/>
    </source>
</evidence>
<dbReference type="GO" id="GO:0003917">
    <property type="term" value="F:DNA topoisomerase type I (single strand cut, ATP-independent) activity"/>
    <property type="evidence" value="ECO:0007669"/>
    <property type="project" value="UniProtKB-EC"/>
</dbReference>
<dbReference type="InterPro" id="IPR013825">
    <property type="entry name" value="Topo_IA_cen_sub2"/>
</dbReference>
<evidence type="ECO:0000313" key="15">
    <source>
        <dbReference type="Proteomes" id="UP000037392"/>
    </source>
</evidence>
<dbReference type="Gene3D" id="3.40.50.140">
    <property type="match status" value="1"/>
</dbReference>
<dbReference type="GO" id="GO:0043597">
    <property type="term" value="C:cytoplasmic replication fork"/>
    <property type="evidence" value="ECO:0007669"/>
    <property type="project" value="TreeGrafter"/>
</dbReference>
<evidence type="ECO:0000256" key="10">
    <source>
        <dbReference type="ARBA" id="ARBA00032877"/>
    </source>
</evidence>
<dbReference type="GO" id="GO:0006310">
    <property type="term" value="P:DNA recombination"/>
    <property type="evidence" value="ECO:0007669"/>
    <property type="project" value="TreeGrafter"/>
</dbReference>
<evidence type="ECO:0000256" key="2">
    <source>
        <dbReference type="ARBA" id="ARBA00009446"/>
    </source>
</evidence>
<dbReference type="RefSeq" id="WP_045092577.1">
    <property type="nucleotide sequence ID" value="NZ_KQ235880.1"/>
</dbReference>
<organism evidence="14 15">
    <name type="scientific">[Clostridium] citroniae WAL-19142</name>
    <dbReference type="NCBI Taxonomy" id="742734"/>
    <lineage>
        <taxon>Bacteria</taxon>
        <taxon>Bacillati</taxon>
        <taxon>Bacillota</taxon>
        <taxon>Clostridia</taxon>
        <taxon>Lachnospirales</taxon>
        <taxon>Lachnospiraceae</taxon>
        <taxon>Enterocloster</taxon>
    </lineage>
</organism>
<evidence type="ECO:0000256" key="11">
    <source>
        <dbReference type="SAM" id="MobiDB-lite"/>
    </source>
</evidence>
<dbReference type="InterPro" id="IPR023405">
    <property type="entry name" value="Topo_IA_core_domain"/>
</dbReference>
<dbReference type="GO" id="GO:0006281">
    <property type="term" value="P:DNA repair"/>
    <property type="evidence" value="ECO:0007669"/>
    <property type="project" value="TreeGrafter"/>
</dbReference>
<feature type="domain" description="Topo IA-type catalytic" evidence="13">
    <location>
        <begin position="155"/>
        <end position="671"/>
    </location>
</feature>
<dbReference type="Pfam" id="PF01131">
    <property type="entry name" value="Topoisom_bac"/>
    <property type="match status" value="1"/>
</dbReference>
<dbReference type="InterPro" id="IPR013497">
    <property type="entry name" value="Topo_IA_cen"/>
</dbReference>
<sequence length="705" mass="80091">MSKSLYIAEKPSVAVQFAEALKIKGRRGDGYIESEDAVVTWCVGHLVTMSYPEAYDMKYKRWSFQTLPFLPKEFKYEVIENVKKQFEIVKGLLNRADVDTIYVCTDSGREGEYIYRLVAQMAGVTGKKQKRVWIDSQTEEEILRGIREAKDESEYDNLSASAYLRAKEDYLMGINFSRALTLKYGPSLSNYLGTKFTVLSVGRVMTCVLGMVVRREREIRSFIKTPFYRVIGSFESPGKDGEPVPFEAEWKAVEGSRYFGTPHLYKENGFKDRDHAEELIAMLREQPPMEAVVVSKEKKKETKNPPLLYNLAELQNDCSKMFKISPDETLKVVQELYEKKMVTYPRTDARVLSTAVAKEIYKNIGGLKNYAPMSEFAGEILEKGAYKGIAKTRYVNDKQITDHYAIVPTGQGAGNTRGLSPLSEKVYQVICRRFLSIFYPAAVYQKYSLELERMKEHFFANFKVMSDPGYLKVADVNLARKNGVEETFEDHQGQGGKTKDETQNGEGDEAQNALSPKVDRTVLLQMLAELKKNDILTLVDLNIKEGETSPPKRYTSGSMILAMENAGQLIEDEELRAQIKGSGIGTSATRAEILKKLFHIKYLSLNKKTQVITPDLLGEMVYDVVDNSIRQLLNPDLTASWEKGLTYVSEGSITSEEYMEKLERFVAGRTVNVIRMNNQHDLRRVFDSAAAFYKKTESNKKETKL</sequence>
<dbReference type="InterPro" id="IPR003601">
    <property type="entry name" value="Topo_IA_2"/>
</dbReference>
<dbReference type="SMART" id="SM00437">
    <property type="entry name" value="TOP1Ac"/>
    <property type="match status" value="1"/>
</dbReference>
<dbReference type="PROSITE" id="PS52039">
    <property type="entry name" value="TOPO_IA_2"/>
    <property type="match status" value="1"/>
</dbReference>
<dbReference type="GO" id="GO:0006265">
    <property type="term" value="P:DNA topological change"/>
    <property type="evidence" value="ECO:0007669"/>
    <property type="project" value="InterPro"/>
</dbReference>
<evidence type="ECO:0000256" key="6">
    <source>
        <dbReference type="ARBA" id="ARBA00023235"/>
    </source>
</evidence>
<evidence type="ECO:0000313" key="14">
    <source>
        <dbReference type="EMBL" id="KMW17786.1"/>
    </source>
</evidence>
<dbReference type="Gene3D" id="1.10.290.10">
    <property type="entry name" value="Topoisomerase I, domain 4"/>
    <property type="match status" value="1"/>
</dbReference>
<dbReference type="PROSITE" id="PS50880">
    <property type="entry name" value="TOPRIM"/>
    <property type="match status" value="1"/>
</dbReference>
<dbReference type="PANTHER" id="PTHR11390:SF21">
    <property type="entry name" value="DNA TOPOISOMERASE 3-ALPHA"/>
    <property type="match status" value="1"/>
</dbReference>
<name>A0A0J9C068_9FIRM</name>
<dbReference type="SMART" id="SM00493">
    <property type="entry name" value="TOPRIM"/>
    <property type="match status" value="1"/>
</dbReference>
<keyword evidence="6" id="KW-0413">Isomerase</keyword>
<dbReference type="Proteomes" id="UP000037392">
    <property type="component" value="Unassembled WGS sequence"/>
</dbReference>
<dbReference type="OrthoDB" id="9803554at2"/>
<gene>
    <name evidence="14" type="ORF">HMPREF9470_03475</name>
</gene>
<evidence type="ECO:0000256" key="8">
    <source>
        <dbReference type="ARBA" id="ARBA00031985"/>
    </source>
</evidence>
<keyword evidence="4" id="KW-0799">Topoisomerase</keyword>
<evidence type="ECO:0000256" key="5">
    <source>
        <dbReference type="ARBA" id="ARBA00023125"/>
    </source>
</evidence>
<evidence type="ECO:0000259" key="13">
    <source>
        <dbReference type="PROSITE" id="PS52039"/>
    </source>
</evidence>
<protein>
    <recommendedName>
        <fullName evidence="3">DNA topoisomerase</fullName>
        <ecNumber evidence="3">5.6.2.1</ecNumber>
    </recommendedName>
    <alternativeName>
        <fullName evidence="10">Omega-protein</fullName>
    </alternativeName>
    <alternativeName>
        <fullName evidence="9">Relaxing enzyme</fullName>
    </alternativeName>
    <alternativeName>
        <fullName evidence="7">Swivelase</fullName>
    </alternativeName>
    <alternativeName>
        <fullName evidence="8">Untwisting enzyme</fullName>
    </alternativeName>
</protein>
<feature type="compositionally biased region" description="Basic and acidic residues" evidence="11">
    <location>
        <begin position="489"/>
        <end position="502"/>
    </location>
</feature>
<dbReference type="EMBL" id="ADLK01000026">
    <property type="protein sequence ID" value="KMW17786.1"/>
    <property type="molecule type" value="Genomic_DNA"/>
</dbReference>
<keyword evidence="5" id="KW-0238">DNA-binding</keyword>
<dbReference type="Gene3D" id="2.70.20.10">
    <property type="entry name" value="Topoisomerase I, domain 3"/>
    <property type="match status" value="1"/>
</dbReference>
<comment type="similarity">
    <text evidence="2">Belongs to the type IA topoisomerase family.</text>
</comment>
<dbReference type="InterPro" id="IPR006171">
    <property type="entry name" value="TOPRIM_dom"/>
</dbReference>
<dbReference type="PANTHER" id="PTHR11390">
    <property type="entry name" value="PROKARYOTIC DNA TOPOISOMERASE"/>
    <property type="match status" value="1"/>
</dbReference>